<keyword evidence="10" id="KW-1185">Reference proteome</keyword>
<dbReference type="Gene3D" id="1.10.3720.10">
    <property type="entry name" value="MetI-like"/>
    <property type="match status" value="1"/>
</dbReference>
<feature type="transmembrane region" description="Helical" evidence="7">
    <location>
        <begin position="139"/>
        <end position="160"/>
    </location>
</feature>
<feature type="domain" description="ABC transmembrane type-1" evidence="8">
    <location>
        <begin position="71"/>
        <end position="260"/>
    </location>
</feature>
<feature type="transmembrane region" description="Helical" evidence="7">
    <location>
        <begin position="241"/>
        <end position="260"/>
    </location>
</feature>
<reference evidence="9 10" key="1">
    <citation type="submission" date="2021-03" db="EMBL/GenBank/DDBJ databases">
        <title>Whole genome sequence of Metabacillus bambusae BG109.</title>
        <authorList>
            <person name="Jeong J.W."/>
        </authorList>
    </citation>
    <scope>NUCLEOTIDE SEQUENCE [LARGE SCALE GENOMIC DNA]</scope>
    <source>
        <strain evidence="9 10">BG109</strain>
    </source>
</reference>
<dbReference type="Pfam" id="PF00528">
    <property type="entry name" value="BPD_transp_1"/>
    <property type="match status" value="1"/>
</dbReference>
<keyword evidence="6 7" id="KW-0472">Membrane</keyword>
<dbReference type="CDD" id="cd06261">
    <property type="entry name" value="TM_PBP2"/>
    <property type="match status" value="1"/>
</dbReference>
<evidence type="ECO:0000313" key="9">
    <source>
        <dbReference type="EMBL" id="MBO1514855.1"/>
    </source>
</evidence>
<keyword evidence="3" id="KW-1003">Cell membrane</keyword>
<evidence type="ECO:0000259" key="8">
    <source>
        <dbReference type="PROSITE" id="PS50928"/>
    </source>
</evidence>
<protein>
    <submittedName>
        <fullName evidence="9">Carbohydrate ABC transporter permease</fullName>
    </submittedName>
</protein>
<dbReference type="InterPro" id="IPR000515">
    <property type="entry name" value="MetI-like"/>
</dbReference>
<dbReference type="EMBL" id="JAGDEL010000027">
    <property type="protein sequence ID" value="MBO1514855.1"/>
    <property type="molecule type" value="Genomic_DNA"/>
</dbReference>
<evidence type="ECO:0000256" key="1">
    <source>
        <dbReference type="ARBA" id="ARBA00004651"/>
    </source>
</evidence>
<comment type="caution">
    <text evidence="9">The sequence shown here is derived from an EMBL/GenBank/DDBJ whole genome shotgun (WGS) entry which is preliminary data.</text>
</comment>
<dbReference type="InterPro" id="IPR035906">
    <property type="entry name" value="MetI-like_sf"/>
</dbReference>
<proteinExistence type="inferred from homology"/>
<comment type="similarity">
    <text evidence="7">Belongs to the binding-protein-dependent transport system permease family.</text>
</comment>
<evidence type="ECO:0000256" key="2">
    <source>
        <dbReference type="ARBA" id="ARBA00022448"/>
    </source>
</evidence>
<evidence type="ECO:0000313" key="10">
    <source>
        <dbReference type="Proteomes" id="UP000663981"/>
    </source>
</evidence>
<dbReference type="SUPFAM" id="SSF161098">
    <property type="entry name" value="MetI-like"/>
    <property type="match status" value="1"/>
</dbReference>
<feature type="transmembrane region" description="Helical" evidence="7">
    <location>
        <begin position="106"/>
        <end position="127"/>
    </location>
</feature>
<name>A0ABS3N9Y2_9BACI</name>
<evidence type="ECO:0000256" key="6">
    <source>
        <dbReference type="ARBA" id="ARBA00023136"/>
    </source>
</evidence>
<dbReference type="Proteomes" id="UP000663981">
    <property type="component" value="Unassembled WGS sequence"/>
</dbReference>
<comment type="subcellular location">
    <subcellularLocation>
        <location evidence="1 7">Cell membrane</location>
        <topology evidence="1 7">Multi-pass membrane protein</topology>
    </subcellularLocation>
</comment>
<feature type="transmembrane region" description="Helical" evidence="7">
    <location>
        <begin position="70"/>
        <end position="94"/>
    </location>
</feature>
<dbReference type="PANTHER" id="PTHR43744:SF12">
    <property type="entry name" value="ABC TRANSPORTER PERMEASE PROTEIN MG189-RELATED"/>
    <property type="match status" value="1"/>
</dbReference>
<evidence type="ECO:0000256" key="5">
    <source>
        <dbReference type="ARBA" id="ARBA00022989"/>
    </source>
</evidence>
<evidence type="ECO:0000256" key="4">
    <source>
        <dbReference type="ARBA" id="ARBA00022692"/>
    </source>
</evidence>
<dbReference type="PROSITE" id="PS50928">
    <property type="entry name" value="ABC_TM1"/>
    <property type="match status" value="1"/>
</dbReference>
<sequence>MVHDTRRKKIGAHALLIIGSLIMIMPFLWMVSTSFKSFAESMQVPPTIFPKEFKFQNYLEVFEKINFAQYYLNTMIITASRTAFQLILCSLAAYAFARLRFPGKNIIFITILSVLMVPSQVIMIPSFVIMRELGWIDTFYAIIVPGIFSAFGTFLLRQFFMAIPKELDEAAKIDGCSFFGIYWRIILPLSKPALVSLAIFTILASWNDFLWPLIVTNSDEMRVLSIGIATFQGQYATDYPLLMAGALMATAPMIIIFLFLQKYFIEGIALSGVKG</sequence>
<feature type="transmembrane region" description="Helical" evidence="7">
    <location>
        <begin position="181"/>
        <end position="206"/>
    </location>
</feature>
<organism evidence="9 10">
    <name type="scientific">Metabacillus bambusae</name>
    <dbReference type="NCBI Taxonomy" id="2795218"/>
    <lineage>
        <taxon>Bacteria</taxon>
        <taxon>Bacillati</taxon>
        <taxon>Bacillota</taxon>
        <taxon>Bacilli</taxon>
        <taxon>Bacillales</taxon>
        <taxon>Bacillaceae</taxon>
        <taxon>Metabacillus</taxon>
    </lineage>
</organism>
<feature type="transmembrane region" description="Helical" evidence="7">
    <location>
        <begin position="12"/>
        <end position="32"/>
    </location>
</feature>
<evidence type="ECO:0000256" key="7">
    <source>
        <dbReference type="RuleBase" id="RU363032"/>
    </source>
</evidence>
<gene>
    <name evidence="9" type="ORF">I7822_24790</name>
</gene>
<evidence type="ECO:0000256" key="3">
    <source>
        <dbReference type="ARBA" id="ARBA00022475"/>
    </source>
</evidence>
<keyword evidence="2 7" id="KW-0813">Transport</keyword>
<dbReference type="PANTHER" id="PTHR43744">
    <property type="entry name" value="ABC TRANSPORTER PERMEASE PROTEIN MG189-RELATED-RELATED"/>
    <property type="match status" value="1"/>
</dbReference>
<dbReference type="RefSeq" id="WP_207981759.1">
    <property type="nucleotide sequence ID" value="NZ_JAGDEL010000027.1"/>
</dbReference>
<keyword evidence="4 7" id="KW-0812">Transmembrane</keyword>
<keyword evidence="5 7" id="KW-1133">Transmembrane helix</keyword>
<accession>A0ABS3N9Y2</accession>